<feature type="signal peptide" evidence="2">
    <location>
        <begin position="1"/>
        <end position="30"/>
    </location>
</feature>
<feature type="region of interest" description="Disordered" evidence="1">
    <location>
        <begin position="357"/>
        <end position="376"/>
    </location>
</feature>
<dbReference type="PANTHER" id="PTHR30024">
    <property type="entry name" value="ALIPHATIC SULFONATES-BINDING PROTEIN-RELATED"/>
    <property type="match status" value="1"/>
</dbReference>
<dbReference type="Pfam" id="PF09084">
    <property type="entry name" value="NMT1"/>
    <property type="match status" value="1"/>
</dbReference>
<gene>
    <name evidence="4" type="ORF">HAQ05_05865</name>
</gene>
<sequence>MNRDRLKRFVAVAGALAWVSWLGGAPAASADVLRVGVAAAGGGDPVTFGGSSLSIVRNQQLLEKAFAGSGTEVQWFFFKGAGPAVNEALSNQQIDFAYEGDLPQVVARANGLDTRLLAAIGTRAPVYVAVPKGSDIHTLAQLKGKKVAIFRGTNGHLLAIKVLATAGLTERDLKVINLDTGSSQAALVSNGVDAAFGGYELFKLRDEGLVDLIYANEAQDPALTRQTALLVRTAYAQEHPQQVQQVVDTLVDAARWSSDPANQQAVYEEFAKSGTPVSSWQAEFAPVPLKERLSPLVDSYVIGRYQAVADQALQEKLIRRPVRVDGWFDTHYLDAALKAKGLQGFWTAYGADGKQAEHNAATASAPAGKEHDHEPG</sequence>
<reference evidence="4 5" key="1">
    <citation type="journal article" date="2020" name="Insects">
        <title>Bacteria Belonging to Pseudomonas typographi sp. nov. from the Bark Beetle Ips typographus Have Genomic Potential to Aid in the Host Ecology.</title>
        <authorList>
            <person name="Peral-Aranega E."/>
            <person name="Saati-Santamaria Z."/>
            <person name="Kolarik M."/>
            <person name="Rivas R."/>
            <person name="Garcia-Fraile P."/>
        </authorList>
    </citation>
    <scope>NUCLEOTIDE SEQUENCE [LARGE SCALE GENOMIC DNA]</scope>
    <source>
        <strain evidence="4 5">CA3A</strain>
    </source>
</reference>
<dbReference type="PANTHER" id="PTHR30024:SF21">
    <property type="entry name" value="ABC TRANSPORTER SUBSTRATE-BINDING PROTEIN"/>
    <property type="match status" value="1"/>
</dbReference>
<feature type="domain" description="SsuA/THI5-like" evidence="3">
    <location>
        <begin position="84"/>
        <end position="256"/>
    </location>
</feature>
<proteinExistence type="predicted"/>
<evidence type="ECO:0000259" key="3">
    <source>
        <dbReference type="Pfam" id="PF09084"/>
    </source>
</evidence>
<keyword evidence="2" id="KW-0732">Signal</keyword>
<evidence type="ECO:0000256" key="2">
    <source>
        <dbReference type="SAM" id="SignalP"/>
    </source>
</evidence>
<dbReference type="SUPFAM" id="SSF53850">
    <property type="entry name" value="Periplasmic binding protein-like II"/>
    <property type="match status" value="1"/>
</dbReference>
<protein>
    <submittedName>
        <fullName evidence="4">ABC transporter substrate-binding protein</fullName>
    </submittedName>
</protein>
<dbReference type="RefSeq" id="WP_190418375.1">
    <property type="nucleotide sequence ID" value="NZ_JAAOCA010000006.1"/>
</dbReference>
<dbReference type="InterPro" id="IPR015168">
    <property type="entry name" value="SsuA/THI5"/>
</dbReference>
<feature type="chain" id="PRO_5046148461" evidence="2">
    <location>
        <begin position="31"/>
        <end position="376"/>
    </location>
</feature>
<evidence type="ECO:0000313" key="5">
    <source>
        <dbReference type="Proteomes" id="UP000805841"/>
    </source>
</evidence>
<dbReference type="EMBL" id="JAAOCA010000006">
    <property type="protein sequence ID" value="MBD1598230.1"/>
    <property type="molecule type" value="Genomic_DNA"/>
</dbReference>
<evidence type="ECO:0000256" key="1">
    <source>
        <dbReference type="SAM" id="MobiDB-lite"/>
    </source>
</evidence>
<keyword evidence="5" id="KW-1185">Reference proteome</keyword>
<organism evidence="4 5">
    <name type="scientific">Pseudomonas typographi</name>
    <dbReference type="NCBI Taxonomy" id="2715964"/>
    <lineage>
        <taxon>Bacteria</taxon>
        <taxon>Pseudomonadati</taxon>
        <taxon>Pseudomonadota</taxon>
        <taxon>Gammaproteobacteria</taxon>
        <taxon>Pseudomonadales</taxon>
        <taxon>Pseudomonadaceae</taxon>
        <taxon>Pseudomonas</taxon>
    </lineage>
</organism>
<accession>A0ABR7YYH0</accession>
<evidence type="ECO:0000313" key="4">
    <source>
        <dbReference type="EMBL" id="MBD1598230.1"/>
    </source>
</evidence>
<dbReference type="Gene3D" id="3.40.190.10">
    <property type="entry name" value="Periplasmic binding protein-like II"/>
    <property type="match status" value="2"/>
</dbReference>
<name>A0ABR7YYH0_9PSED</name>
<comment type="caution">
    <text evidence="4">The sequence shown here is derived from an EMBL/GenBank/DDBJ whole genome shotgun (WGS) entry which is preliminary data.</text>
</comment>
<dbReference type="Proteomes" id="UP000805841">
    <property type="component" value="Unassembled WGS sequence"/>
</dbReference>